<evidence type="ECO:0000259" key="2">
    <source>
        <dbReference type="Pfam" id="PF13239"/>
    </source>
</evidence>
<proteinExistence type="predicted"/>
<keyword evidence="4" id="KW-1185">Reference proteome</keyword>
<dbReference type="RefSeq" id="WP_075327287.1">
    <property type="nucleotide sequence ID" value="NZ_FOOH01000014.1"/>
</dbReference>
<accession>A0A1I2MKL9</accession>
<protein>
    <submittedName>
        <fullName evidence="3">2TM domain-containing protein</fullName>
    </submittedName>
</protein>
<gene>
    <name evidence="3" type="ORF">SAMN04488033_11464</name>
</gene>
<organism evidence="3 4">
    <name type="scientific">Salegentibacter agarivorans</name>
    <dbReference type="NCBI Taxonomy" id="345907"/>
    <lineage>
        <taxon>Bacteria</taxon>
        <taxon>Pseudomonadati</taxon>
        <taxon>Bacteroidota</taxon>
        <taxon>Flavobacteriia</taxon>
        <taxon>Flavobacteriales</taxon>
        <taxon>Flavobacteriaceae</taxon>
        <taxon>Salegentibacter</taxon>
    </lineage>
</organism>
<evidence type="ECO:0000313" key="3">
    <source>
        <dbReference type="EMBL" id="SFF92044.1"/>
    </source>
</evidence>
<reference evidence="4" key="1">
    <citation type="submission" date="2016-10" db="EMBL/GenBank/DDBJ databases">
        <authorList>
            <person name="Varghese N."/>
            <person name="Submissions S."/>
        </authorList>
    </citation>
    <scope>NUCLEOTIDE SEQUENCE [LARGE SCALE GENOMIC DNA]</scope>
    <source>
        <strain evidence="4">DSM 23515</strain>
    </source>
</reference>
<dbReference type="AlphaFoldDB" id="A0A1I2MKL9"/>
<dbReference type="Proteomes" id="UP000199116">
    <property type="component" value="Unassembled WGS sequence"/>
</dbReference>
<feature type="transmembrane region" description="Helical" evidence="1">
    <location>
        <begin position="21"/>
        <end position="41"/>
    </location>
</feature>
<name>A0A1I2MKL9_9FLAO</name>
<feature type="domain" description="2TM" evidence="2">
    <location>
        <begin position="10"/>
        <end position="89"/>
    </location>
</feature>
<keyword evidence="1" id="KW-0812">Transmembrane</keyword>
<keyword evidence="1" id="KW-0472">Membrane</keyword>
<dbReference type="InterPro" id="IPR025698">
    <property type="entry name" value="2TM_dom"/>
</dbReference>
<evidence type="ECO:0000313" key="4">
    <source>
        <dbReference type="Proteomes" id="UP000199116"/>
    </source>
</evidence>
<dbReference type="Pfam" id="PF13239">
    <property type="entry name" value="2TM"/>
    <property type="match status" value="1"/>
</dbReference>
<dbReference type="EMBL" id="FOOH01000014">
    <property type="protein sequence ID" value="SFF92044.1"/>
    <property type="molecule type" value="Genomic_DNA"/>
</dbReference>
<feature type="transmembrane region" description="Helical" evidence="1">
    <location>
        <begin position="47"/>
        <end position="69"/>
    </location>
</feature>
<sequence>METSEDKYLKARERVKELREFYNHLFSYILVNLFLAGINYYTNQWEYPWFLWVVGGWGIGLAFDALKAFRLNPMFDKRWEERKIREYMEKEEKQRWE</sequence>
<evidence type="ECO:0000256" key="1">
    <source>
        <dbReference type="SAM" id="Phobius"/>
    </source>
</evidence>
<keyword evidence="1" id="KW-1133">Transmembrane helix</keyword>